<organism evidence="2 3">
    <name type="scientific">Podospora aff. communis PSN243</name>
    <dbReference type="NCBI Taxonomy" id="3040156"/>
    <lineage>
        <taxon>Eukaryota</taxon>
        <taxon>Fungi</taxon>
        <taxon>Dikarya</taxon>
        <taxon>Ascomycota</taxon>
        <taxon>Pezizomycotina</taxon>
        <taxon>Sordariomycetes</taxon>
        <taxon>Sordariomycetidae</taxon>
        <taxon>Sordariales</taxon>
        <taxon>Podosporaceae</taxon>
        <taxon>Podospora</taxon>
    </lineage>
</organism>
<reference evidence="2" key="1">
    <citation type="journal article" date="2023" name="Mol. Phylogenet. Evol.">
        <title>Genome-scale phylogeny and comparative genomics of the fungal order Sordariales.</title>
        <authorList>
            <person name="Hensen N."/>
            <person name="Bonometti L."/>
            <person name="Westerberg I."/>
            <person name="Brannstrom I.O."/>
            <person name="Guillou S."/>
            <person name="Cros-Aarteil S."/>
            <person name="Calhoun S."/>
            <person name="Haridas S."/>
            <person name="Kuo A."/>
            <person name="Mondo S."/>
            <person name="Pangilinan J."/>
            <person name="Riley R."/>
            <person name="LaButti K."/>
            <person name="Andreopoulos B."/>
            <person name="Lipzen A."/>
            <person name="Chen C."/>
            <person name="Yan M."/>
            <person name="Daum C."/>
            <person name="Ng V."/>
            <person name="Clum A."/>
            <person name="Steindorff A."/>
            <person name="Ohm R.A."/>
            <person name="Martin F."/>
            <person name="Silar P."/>
            <person name="Natvig D.O."/>
            <person name="Lalanne C."/>
            <person name="Gautier V."/>
            <person name="Ament-Velasquez S.L."/>
            <person name="Kruys A."/>
            <person name="Hutchinson M.I."/>
            <person name="Powell A.J."/>
            <person name="Barry K."/>
            <person name="Miller A.N."/>
            <person name="Grigoriev I.V."/>
            <person name="Debuchy R."/>
            <person name="Gladieux P."/>
            <person name="Hiltunen Thoren M."/>
            <person name="Johannesson H."/>
        </authorList>
    </citation>
    <scope>NUCLEOTIDE SEQUENCE</scope>
    <source>
        <strain evidence="2">PSN243</strain>
    </source>
</reference>
<evidence type="ECO:0000256" key="1">
    <source>
        <dbReference type="SAM" id="MobiDB-lite"/>
    </source>
</evidence>
<evidence type="ECO:0000313" key="2">
    <source>
        <dbReference type="EMBL" id="KAK4450080.1"/>
    </source>
</evidence>
<proteinExistence type="predicted"/>
<comment type="caution">
    <text evidence="2">The sequence shown here is derived from an EMBL/GenBank/DDBJ whole genome shotgun (WGS) entry which is preliminary data.</text>
</comment>
<dbReference type="EMBL" id="MU865934">
    <property type="protein sequence ID" value="KAK4450080.1"/>
    <property type="molecule type" value="Genomic_DNA"/>
</dbReference>
<gene>
    <name evidence="2" type="ORF">QBC34DRAFT_81507</name>
</gene>
<sequence length="327" mass="36744">MHRMPHRIHESNGPAAASRPRRSGNGVVFKHEQTVHTIENQENRFDMKYMLSSVRERISSRSSIMGMTFPSQASSPLSEAATEVVDVEGPDDSLLPESIAYRASASRKVSSTFSTRSSSTFRSRSVSPSNGVHPSGVRWRHAGLGLDLAMRSGQESERVHSANYDSNLERSSFISGVRYFLEALPDNLDDSEVMLLQNSMPRALVEGNDSSLSRNSRVGRSVQYEPQTPPNLVHRITIQLLTYLEMWWNWTWPTALYFLGEAMRLEREHQVMKVLLEVAAVVFVWVSTVWDSFAGHTASKVVRYGTEGVEGALKEFANRKGRGQRAR</sequence>
<accession>A0AAV9GRD0</accession>
<dbReference type="AlphaFoldDB" id="A0AAV9GRD0"/>
<name>A0AAV9GRD0_9PEZI</name>
<evidence type="ECO:0000313" key="3">
    <source>
        <dbReference type="Proteomes" id="UP001321760"/>
    </source>
</evidence>
<feature type="region of interest" description="Disordered" evidence="1">
    <location>
        <begin position="1"/>
        <end position="27"/>
    </location>
</feature>
<protein>
    <submittedName>
        <fullName evidence="2">Uncharacterized protein</fullName>
    </submittedName>
</protein>
<reference evidence="2" key="2">
    <citation type="submission" date="2023-05" db="EMBL/GenBank/DDBJ databases">
        <authorList>
            <consortium name="Lawrence Berkeley National Laboratory"/>
            <person name="Steindorff A."/>
            <person name="Hensen N."/>
            <person name="Bonometti L."/>
            <person name="Westerberg I."/>
            <person name="Brannstrom I.O."/>
            <person name="Guillou S."/>
            <person name="Cros-Aarteil S."/>
            <person name="Calhoun S."/>
            <person name="Haridas S."/>
            <person name="Kuo A."/>
            <person name="Mondo S."/>
            <person name="Pangilinan J."/>
            <person name="Riley R."/>
            <person name="Labutti K."/>
            <person name="Andreopoulos B."/>
            <person name="Lipzen A."/>
            <person name="Chen C."/>
            <person name="Yanf M."/>
            <person name="Daum C."/>
            <person name="Ng V."/>
            <person name="Clum A."/>
            <person name="Ohm R."/>
            <person name="Martin F."/>
            <person name="Silar P."/>
            <person name="Natvig D."/>
            <person name="Lalanne C."/>
            <person name="Gautier V."/>
            <person name="Ament-Velasquez S.L."/>
            <person name="Kruys A."/>
            <person name="Hutchinson M.I."/>
            <person name="Powell A.J."/>
            <person name="Barry K."/>
            <person name="Miller A.N."/>
            <person name="Grigoriev I.V."/>
            <person name="Debuchy R."/>
            <person name="Gladieux P."/>
            <person name="Thoren M.H."/>
            <person name="Johannesson H."/>
        </authorList>
    </citation>
    <scope>NUCLEOTIDE SEQUENCE</scope>
    <source>
        <strain evidence="2">PSN243</strain>
    </source>
</reference>
<dbReference type="Proteomes" id="UP001321760">
    <property type="component" value="Unassembled WGS sequence"/>
</dbReference>
<keyword evidence="3" id="KW-1185">Reference proteome</keyword>